<feature type="region of interest" description="Disordered" evidence="1">
    <location>
        <begin position="1"/>
        <end position="63"/>
    </location>
</feature>
<dbReference type="AlphaFoldDB" id="A0AAU9TSV4"/>
<evidence type="ECO:0000256" key="1">
    <source>
        <dbReference type="SAM" id="MobiDB-lite"/>
    </source>
</evidence>
<dbReference type="EMBL" id="CAKOGL010000007">
    <property type="protein sequence ID" value="CAH2088582.1"/>
    <property type="molecule type" value="Genomic_DNA"/>
</dbReference>
<dbReference type="Proteomes" id="UP001153954">
    <property type="component" value="Unassembled WGS sequence"/>
</dbReference>
<evidence type="ECO:0000313" key="3">
    <source>
        <dbReference type="Proteomes" id="UP001153954"/>
    </source>
</evidence>
<name>A0AAU9TSV4_EUPED</name>
<feature type="compositionally biased region" description="Acidic residues" evidence="1">
    <location>
        <begin position="51"/>
        <end position="63"/>
    </location>
</feature>
<comment type="caution">
    <text evidence="2">The sequence shown here is derived from an EMBL/GenBank/DDBJ whole genome shotgun (WGS) entry which is preliminary data.</text>
</comment>
<sequence>MEENESQEAQIVIPEKNIQQVEEDPESEEESTLIDPTDPSYVCEGSRACSTEDDSNQSLLEEDKEDLLQDVESIEKRQIKTPNRYCFTNLCVLDENQLYGEDITYLEAMNGPESEEWKQAMRDEIKAFEDNQAWELVDRKEADRVVQCKWVFKKKV</sequence>
<evidence type="ECO:0008006" key="4">
    <source>
        <dbReference type="Google" id="ProtNLM"/>
    </source>
</evidence>
<feature type="compositionally biased region" description="Acidic residues" evidence="1">
    <location>
        <begin position="21"/>
        <end position="32"/>
    </location>
</feature>
<protein>
    <recommendedName>
        <fullName evidence="4">Retrovirus-related Pol polyprotein from transposon TNT 1-94</fullName>
    </recommendedName>
</protein>
<reference evidence="2" key="1">
    <citation type="submission" date="2022-03" db="EMBL/GenBank/DDBJ databases">
        <authorList>
            <person name="Tunstrom K."/>
        </authorList>
    </citation>
    <scope>NUCLEOTIDE SEQUENCE</scope>
</reference>
<keyword evidence="3" id="KW-1185">Reference proteome</keyword>
<accession>A0AAU9TSV4</accession>
<evidence type="ECO:0000313" key="2">
    <source>
        <dbReference type="EMBL" id="CAH2088582.1"/>
    </source>
</evidence>
<organism evidence="2 3">
    <name type="scientific">Euphydryas editha</name>
    <name type="common">Edith's checkerspot</name>
    <dbReference type="NCBI Taxonomy" id="104508"/>
    <lineage>
        <taxon>Eukaryota</taxon>
        <taxon>Metazoa</taxon>
        <taxon>Ecdysozoa</taxon>
        <taxon>Arthropoda</taxon>
        <taxon>Hexapoda</taxon>
        <taxon>Insecta</taxon>
        <taxon>Pterygota</taxon>
        <taxon>Neoptera</taxon>
        <taxon>Endopterygota</taxon>
        <taxon>Lepidoptera</taxon>
        <taxon>Glossata</taxon>
        <taxon>Ditrysia</taxon>
        <taxon>Papilionoidea</taxon>
        <taxon>Nymphalidae</taxon>
        <taxon>Nymphalinae</taxon>
        <taxon>Euphydryas</taxon>
    </lineage>
</organism>
<proteinExistence type="predicted"/>
<gene>
    <name evidence="2" type="ORF">EEDITHA_LOCUS4729</name>
</gene>